<dbReference type="InterPro" id="IPR029069">
    <property type="entry name" value="HotDog_dom_sf"/>
</dbReference>
<accession>A0A5C8P7G6</accession>
<dbReference type="EMBL" id="VDUZ01000082">
    <property type="protein sequence ID" value="TXL69452.1"/>
    <property type="molecule type" value="Genomic_DNA"/>
</dbReference>
<protein>
    <submittedName>
        <fullName evidence="2">Uncharacterized protein</fullName>
    </submittedName>
</protein>
<dbReference type="Gene3D" id="3.10.129.10">
    <property type="entry name" value="Hotdog Thioesterase"/>
    <property type="match status" value="1"/>
</dbReference>
<dbReference type="Proteomes" id="UP000321638">
    <property type="component" value="Unassembled WGS sequence"/>
</dbReference>
<keyword evidence="3" id="KW-1185">Reference proteome</keyword>
<gene>
    <name evidence="2" type="ORF">FHP25_38875</name>
</gene>
<name>A0A5C8P7G6_9HYPH</name>
<proteinExistence type="predicted"/>
<evidence type="ECO:0000313" key="2">
    <source>
        <dbReference type="EMBL" id="TXL69452.1"/>
    </source>
</evidence>
<keyword evidence="1" id="KW-0472">Membrane</keyword>
<dbReference type="SUPFAM" id="SSF54637">
    <property type="entry name" value="Thioesterase/thiol ester dehydrase-isomerase"/>
    <property type="match status" value="1"/>
</dbReference>
<keyword evidence="1" id="KW-1133">Transmembrane helix</keyword>
<dbReference type="AlphaFoldDB" id="A0A5C8P7G6"/>
<keyword evidence="1" id="KW-0812">Transmembrane</keyword>
<sequence length="238" mass="25653">MHHNSTIVIDRRFNGPRLSGNGGYVAGVMARHVDPDGVVEVTLRAPVPIDTRLALTPGGDGALLLKDGDRLVSEARPASLALEPPGVQDWADAERLSAEGGCFEDSDFHWCLVCGRGRAEGDGLRVFGQRFADKPMSLSLYRPHAVHAAADGRIDSAFLWGALDCPGAWAVQDPDDWRPAMTGRMTGRVFHRPAPDETCMVVGWKVGAERRKLFAGTALYTSTGTLCAMALSTWIIVS</sequence>
<feature type="transmembrane region" description="Helical" evidence="1">
    <location>
        <begin position="213"/>
        <end position="237"/>
    </location>
</feature>
<evidence type="ECO:0000256" key="1">
    <source>
        <dbReference type="SAM" id="Phobius"/>
    </source>
</evidence>
<evidence type="ECO:0000313" key="3">
    <source>
        <dbReference type="Proteomes" id="UP000321638"/>
    </source>
</evidence>
<dbReference type="OrthoDB" id="5495835at2"/>
<reference evidence="2 3" key="1">
    <citation type="submission" date="2019-06" db="EMBL/GenBank/DDBJ databases">
        <title>New taxonomy in bacterial strain CC-CFT640, isolated from vineyard.</title>
        <authorList>
            <person name="Lin S.-Y."/>
            <person name="Tsai C.-F."/>
            <person name="Young C.-C."/>
        </authorList>
    </citation>
    <scope>NUCLEOTIDE SEQUENCE [LARGE SCALE GENOMIC DNA]</scope>
    <source>
        <strain evidence="2 3">CC-CFT640</strain>
    </source>
</reference>
<dbReference type="RefSeq" id="WP_147852403.1">
    <property type="nucleotide sequence ID" value="NZ_VDUZ01000082.1"/>
</dbReference>
<comment type="caution">
    <text evidence="2">The sequence shown here is derived from an EMBL/GenBank/DDBJ whole genome shotgun (WGS) entry which is preliminary data.</text>
</comment>
<organism evidence="2 3">
    <name type="scientific">Vineibacter terrae</name>
    <dbReference type="NCBI Taxonomy" id="2586908"/>
    <lineage>
        <taxon>Bacteria</taxon>
        <taxon>Pseudomonadati</taxon>
        <taxon>Pseudomonadota</taxon>
        <taxon>Alphaproteobacteria</taxon>
        <taxon>Hyphomicrobiales</taxon>
        <taxon>Vineibacter</taxon>
    </lineage>
</organism>